<dbReference type="CDD" id="cd09601">
    <property type="entry name" value="M1_APN-Q_like"/>
    <property type="match status" value="1"/>
</dbReference>
<keyword evidence="4 9" id="KW-0645">Protease</keyword>
<keyword evidence="3 9" id="KW-0031">Aminopeptidase</keyword>
<evidence type="ECO:0000256" key="9">
    <source>
        <dbReference type="RuleBase" id="RU364040"/>
    </source>
</evidence>
<evidence type="ECO:0000259" key="13">
    <source>
        <dbReference type="Pfam" id="PF17900"/>
    </source>
</evidence>
<dbReference type="InterPro" id="IPR050344">
    <property type="entry name" value="Peptidase_M1_aminopeptidases"/>
</dbReference>
<keyword evidence="15" id="KW-1185">Reference proteome</keyword>
<dbReference type="InterPro" id="IPR024571">
    <property type="entry name" value="ERAP1-like_C_dom"/>
</dbReference>
<keyword evidence="5 9" id="KW-0479">Metal-binding</keyword>
<dbReference type="InterPro" id="IPR045357">
    <property type="entry name" value="Aminopeptidase_N-like_N"/>
</dbReference>
<evidence type="ECO:0000313" key="14">
    <source>
        <dbReference type="EMBL" id="WGL15049.1"/>
    </source>
</evidence>
<dbReference type="InterPro" id="IPR042097">
    <property type="entry name" value="Aminopeptidase_N-like_N_sf"/>
</dbReference>
<dbReference type="PANTHER" id="PTHR11533:SF174">
    <property type="entry name" value="PUROMYCIN-SENSITIVE AMINOPEPTIDASE-RELATED"/>
    <property type="match status" value="1"/>
</dbReference>
<evidence type="ECO:0000256" key="7">
    <source>
        <dbReference type="ARBA" id="ARBA00022833"/>
    </source>
</evidence>
<dbReference type="InterPro" id="IPR027268">
    <property type="entry name" value="Peptidase_M4/M1_CTD_sf"/>
</dbReference>
<dbReference type="Gene3D" id="1.10.390.10">
    <property type="entry name" value="Neutral Protease Domain 2"/>
    <property type="match status" value="1"/>
</dbReference>
<evidence type="ECO:0000256" key="10">
    <source>
        <dbReference type="SAM" id="MobiDB-lite"/>
    </source>
</evidence>
<dbReference type="RefSeq" id="WP_280317533.1">
    <property type="nucleotide sequence ID" value="NZ_CP118605.1"/>
</dbReference>
<evidence type="ECO:0000256" key="5">
    <source>
        <dbReference type="ARBA" id="ARBA00022723"/>
    </source>
</evidence>
<evidence type="ECO:0000256" key="6">
    <source>
        <dbReference type="ARBA" id="ARBA00022801"/>
    </source>
</evidence>
<evidence type="ECO:0000256" key="8">
    <source>
        <dbReference type="ARBA" id="ARBA00023049"/>
    </source>
</evidence>
<organism evidence="14 15">
    <name type="scientific">Microbulbifer bruguierae</name>
    <dbReference type="NCBI Taxonomy" id="3029061"/>
    <lineage>
        <taxon>Bacteria</taxon>
        <taxon>Pseudomonadati</taxon>
        <taxon>Pseudomonadota</taxon>
        <taxon>Gammaproteobacteria</taxon>
        <taxon>Cellvibrionales</taxon>
        <taxon>Microbulbiferaceae</taxon>
        <taxon>Microbulbifer</taxon>
    </lineage>
</organism>
<feature type="region of interest" description="Disordered" evidence="10">
    <location>
        <begin position="27"/>
        <end position="64"/>
    </location>
</feature>
<sequence>MRHFPLLALPPLLAGLLLFTGCDTGNQNTPKQTADRPAASDTALTDSVKRQEPQAPAGKLPDGVRPKAYRLDLTLDPREDRFHGQVEIDIELDNPSDHLWMHGNHIEVEDIQALVTSDGDKQKSAEQKTEKKIIEAQYQQVLESGVVRVDLPGGVDAGEVTLRINYSAPFDKNLAGLFKVEEQGEAYALAKSESIQARRFLPSFDEPGLKATYDISLTIPRGYVAISNAPELNRSDAGNGMEKVTFAQTRPMSTYLLSLAVGPFDVVERAAIPANKYRKQELPLRGFARKGRGKDLKYILDVTPEMLRIFEEQLQRPYPFKKLDIIAAPQWPSGATELSAAITYREQRILVEGDEPAPGLRLALLGVHAHEIAHMWFGNLVTPPWWDDLWLKEGFATWGTPLALTIMEPEGGHDLNAAVRAISAMKLDSLASTRAIREPIDDNNDIRNAYDAITYAKSLGVIHMVDEYFGADTFRPALGRYIETFADGVADSPDFYKVIGEETNSPRLTETFRSFVEQKGVPLLDLTVDCSTKDHARLLVKQQRYKPLGSPINDSGQTWSIPFCVRASSGVEQCKIVTAQEETLDISGGECPTWVMPNANGAGYYRFNLQEKYWQQLLQQFAQLQAVEQLAVIDSAFAAFEAGALQPQILTQVIRLSAEADKRQVVAAPLEYLSKYSDHYISTQQAGRWQSFLQSLYGKKQQALANSSDNDSKLLYSQLLGFLALDGKDPQARQQLREMAERFTGFQQPRDPQALNSDLYQSALTVAVQDSGKAFVDHLIAARGELDDPLFESASADALGRVADPAQLGTIHSLVLSDNMGAREAFGLIQNAMAVPSVQAQNWQWLQQNFSQVVEKIPEQWRRNTPRFANHFCDQNALQQVQSLFREHKKRVPGYERALAQTEESINLCMAQEEKGRALVESL</sequence>
<protein>
    <recommendedName>
        <fullName evidence="9">Aminopeptidase</fullName>
        <ecNumber evidence="9">3.4.11.-</ecNumber>
    </recommendedName>
</protein>
<evidence type="ECO:0000256" key="2">
    <source>
        <dbReference type="ARBA" id="ARBA00010136"/>
    </source>
</evidence>
<evidence type="ECO:0000256" key="3">
    <source>
        <dbReference type="ARBA" id="ARBA00022438"/>
    </source>
</evidence>
<evidence type="ECO:0000256" key="4">
    <source>
        <dbReference type="ARBA" id="ARBA00022670"/>
    </source>
</evidence>
<dbReference type="EC" id="3.4.11.-" evidence="9"/>
<dbReference type="PROSITE" id="PS51257">
    <property type="entry name" value="PROKAR_LIPOPROTEIN"/>
    <property type="match status" value="1"/>
</dbReference>
<dbReference type="InterPro" id="IPR034016">
    <property type="entry name" value="M1_APN-typ"/>
</dbReference>
<keyword evidence="8 9" id="KW-0482">Metalloprotease</keyword>
<dbReference type="SUPFAM" id="SSF55486">
    <property type="entry name" value="Metalloproteases ('zincins'), catalytic domain"/>
    <property type="match status" value="1"/>
</dbReference>
<dbReference type="Gene3D" id="2.60.40.1910">
    <property type="match status" value="1"/>
</dbReference>
<dbReference type="InterPro" id="IPR001930">
    <property type="entry name" value="Peptidase_M1"/>
</dbReference>
<dbReference type="Gene3D" id="1.25.50.20">
    <property type="match status" value="1"/>
</dbReference>
<evidence type="ECO:0000256" key="1">
    <source>
        <dbReference type="ARBA" id="ARBA00000098"/>
    </source>
</evidence>
<proteinExistence type="inferred from homology"/>
<keyword evidence="7 9" id="KW-0862">Zinc</keyword>
<comment type="similarity">
    <text evidence="2 9">Belongs to the peptidase M1 family.</text>
</comment>
<dbReference type="PRINTS" id="PR00756">
    <property type="entry name" value="ALADIPTASE"/>
</dbReference>
<keyword evidence="6 9" id="KW-0378">Hydrolase</keyword>
<dbReference type="EMBL" id="CP118605">
    <property type="protein sequence ID" value="WGL15049.1"/>
    <property type="molecule type" value="Genomic_DNA"/>
</dbReference>
<evidence type="ECO:0000313" key="15">
    <source>
        <dbReference type="Proteomes" id="UP001236500"/>
    </source>
</evidence>
<evidence type="ECO:0000259" key="11">
    <source>
        <dbReference type="Pfam" id="PF01433"/>
    </source>
</evidence>
<dbReference type="Gene3D" id="2.60.40.1730">
    <property type="entry name" value="tricorn interacting facor f3 domain"/>
    <property type="match status" value="1"/>
</dbReference>
<accession>A0ABY8N9E2</accession>
<dbReference type="SUPFAM" id="SSF63737">
    <property type="entry name" value="Leukotriene A4 hydrolase N-terminal domain"/>
    <property type="match status" value="1"/>
</dbReference>
<dbReference type="Proteomes" id="UP001236500">
    <property type="component" value="Chromosome"/>
</dbReference>
<comment type="catalytic activity">
    <reaction evidence="1">
        <text>Release of an N-terminal amino acid, Xaa-|-Yaa- from a peptide, amide or arylamide. Xaa is preferably Ala, but may be most amino acids including Pro (slow action). When a terminal hydrophobic residue is followed by a prolyl residue, the two may be released as an intact Xaa-Pro dipeptide.</text>
        <dbReference type="EC" id="3.4.11.2"/>
    </reaction>
</comment>
<feature type="domain" description="Aminopeptidase N-like N-terminal" evidence="13">
    <location>
        <begin position="66"/>
        <end position="256"/>
    </location>
</feature>
<evidence type="ECO:0000259" key="12">
    <source>
        <dbReference type="Pfam" id="PF11838"/>
    </source>
</evidence>
<gene>
    <name evidence="14" type="ORF">PVT68_09675</name>
</gene>
<comment type="cofactor">
    <cofactor evidence="9">
        <name>Zn(2+)</name>
        <dbReference type="ChEBI" id="CHEBI:29105"/>
    </cofactor>
    <text evidence="9">Binds 1 zinc ion per subunit.</text>
</comment>
<dbReference type="InterPro" id="IPR014782">
    <property type="entry name" value="Peptidase_M1_dom"/>
</dbReference>
<dbReference type="Pfam" id="PF01433">
    <property type="entry name" value="Peptidase_M1"/>
    <property type="match status" value="1"/>
</dbReference>
<feature type="domain" description="Peptidase M1 membrane alanine aminopeptidase" evidence="11">
    <location>
        <begin position="298"/>
        <end position="506"/>
    </location>
</feature>
<dbReference type="Pfam" id="PF11838">
    <property type="entry name" value="ERAP1_C"/>
    <property type="match status" value="1"/>
</dbReference>
<reference evidence="14 15" key="1">
    <citation type="submission" date="2023-02" db="EMBL/GenBank/DDBJ databases">
        <title>Description and genomic characterization of Microbulbifer bruguierae sp. nov., isolated from the sediment of mangrove plant Bruguiera sexangula.</title>
        <authorList>
            <person name="Long M."/>
        </authorList>
    </citation>
    <scope>NUCLEOTIDE SEQUENCE [LARGE SCALE GENOMIC DNA]</scope>
    <source>
        <strain evidence="14 15">H12</strain>
    </source>
</reference>
<dbReference type="PANTHER" id="PTHR11533">
    <property type="entry name" value="PROTEASE M1 ZINC METALLOPROTEASE"/>
    <property type="match status" value="1"/>
</dbReference>
<dbReference type="Pfam" id="PF17900">
    <property type="entry name" value="Peptidase_M1_N"/>
    <property type="match status" value="1"/>
</dbReference>
<name>A0ABY8N9E2_9GAMM</name>
<feature type="domain" description="ERAP1-like C-terminal" evidence="12">
    <location>
        <begin position="594"/>
        <end position="907"/>
    </location>
</feature>